<evidence type="ECO:0000256" key="6">
    <source>
        <dbReference type="SAM" id="Phobius"/>
    </source>
</evidence>
<keyword evidence="2 6" id="KW-0812">Transmembrane</keyword>
<feature type="transmembrane region" description="Helical" evidence="6">
    <location>
        <begin position="314"/>
        <end position="332"/>
    </location>
</feature>
<proteinExistence type="predicted"/>
<dbReference type="Proteomes" id="UP001071110">
    <property type="component" value="Unassembled WGS sequence"/>
</dbReference>
<comment type="caution">
    <text evidence="8">The sequence shown here is derived from an EMBL/GenBank/DDBJ whole genome shotgun (WGS) entry which is preliminary data.</text>
</comment>
<evidence type="ECO:0000313" key="8">
    <source>
        <dbReference type="EMBL" id="MCZ2220340.1"/>
    </source>
</evidence>
<feature type="transmembrane region" description="Helical" evidence="6">
    <location>
        <begin position="231"/>
        <end position="252"/>
    </location>
</feature>
<organism evidence="8 9">
    <name type="scientific">Corynebacterium pilbarense</name>
    <dbReference type="NCBI Taxonomy" id="1288393"/>
    <lineage>
        <taxon>Bacteria</taxon>
        <taxon>Bacillati</taxon>
        <taxon>Actinomycetota</taxon>
        <taxon>Actinomycetes</taxon>
        <taxon>Mycobacteriales</taxon>
        <taxon>Corynebacteriaceae</taxon>
        <taxon>Corynebacterium</taxon>
    </lineage>
</organism>
<evidence type="ECO:0000256" key="2">
    <source>
        <dbReference type="ARBA" id="ARBA00022692"/>
    </source>
</evidence>
<dbReference type="AlphaFoldDB" id="A0A9Q4IG88"/>
<keyword evidence="9" id="KW-1185">Reference proteome</keyword>
<accession>A0A9Q4IG88</accession>
<protein>
    <submittedName>
        <fullName evidence="8">ABC transporter permease</fullName>
    </submittedName>
</protein>
<feature type="transmembrane region" description="Helical" evidence="6">
    <location>
        <begin position="198"/>
        <end position="219"/>
    </location>
</feature>
<feature type="region of interest" description="Disordered" evidence="5">
    <location>
        <begin position="1"/>
        <end position="27"/>
    </location>
</feature>
<name>A0A9Q4IG88_9CORY</name>
<dbReference type="RefSeq" id="WP_269027160.1">
    <property type="nucleotide sequence ID" value="NZ_BAABDP010000005.1"/>
</dbReference>
<reference evidence="8" key="1">
    <citation type="submission" date="2022-08" db="EMBL/GenBank/DDBJ databases">
        <title>Corynebacterium sp. nov., isolated from clinical breast specimens.</title>
        <authorList>
            <person name="Zhang T."/>
        </authorList>
    </citation>
    <scope>NUCLEOTIDE SEQUENCE</scope>
    <source>
        <strain evidence="8">CCUG 57942</strain>
    </source>
</reference>
<evidence type="ECO:0000256" key="1">
    <source>
        <dbReference type="ARBA" id="ARBA00004141"/>
    </source>
</evidence>
<feature type="transmembrane region" description="Helical" evidence="6">
    <location>
        <begin position="259"/>
        <end position="281"/>
    </location>
</feature>
<keyword evidence="3 6" id="KW-1133">Transmembrane helix</keyword>
<evidence type="ECO:0000259" key="7">
    <source>
        <dbReference type="Pfam" id="PF12698"/>
    </source>
</evidence>
<evidence type="ECO:0000256" key="5">
    <source>
        <dbReference type="SAM" id="MobiDB-lite"/>
    </source>
</evidence>
<dbReference type="InterPro" id="IPR013525">
    <property type="entry name" value="ABC2_TM"/>
</dbReference>
<comment type="subcellular location">
    <subcellularLocation>
        <location evidence="1">Membrane</location>
        <topology evidence="1">Multi-pass membrane protein</topology>
    </subcellularLocation>
</comment>
<evidence type="ECO:0000256" key="3">
    <source>
        <dbReference type="ARBA" id="ARBA00022989"/>
    </source>
</evidence>
<sequence>MSTTVAHQDAAPAGGERTDSANGANGTSSTVKKTIALILGLPIVLGLMLWAFLAPTFGSGPDGVPVAVAGPEPVVEKLRAQAEQQEEHPDFIAVSSQDEAEDMVRNRDAVGAIAIGQGGATVYTASGNGAPYVQLLNGLAQNMQASGMPVETEDLAPTTEDDPQAQGLALLGLPLAFGGVISGMLATVLLRGHKWSKAAVIAGVAALGAGVAVWMLHGIYGTLSGSVGMEWLAIALGIAATSSVTAGLGALFGVPGAGLGAVLTIFVANPLAGLATGPWMLPAGWSTLGQLMPIGATGYLVRSLSFFDGADAQGSWIVLCSWIVVGLILLAFDRSKEKTA</sequence>
<feature type="transmembrane region" description="Helical" evidence="6">
    <location>
        <begin position="168"/>
        <end position="191"/>
    </location>
</feature>
<feature type="transmembrane region" description="Helical" evidence="6">
    <location>
        <begin position="35"/>
        <end position="53"/>
    </location>
</feature>
<gene>
    <name evidence="8" type="ORF">NUW87_02995</name>
</gene>
<evidence type="ECO:0000256" key="4">
    <source>
        <dbReference type="ARBA" id="ARBA00023136"/>
    </source>
</evidence>
<feature type="domain" description="ABC-2 type transporter transmembrane" evidence="7">
    <location>
        <begin position="32"/>
        <end position="331"/>
    </location>
</feature>
<evidence type="ECO:0000313" key="9">
    <source>
        <dbReference type="Proteomes" id="UP001071110"/>
    </source>
</evidence>
<keyword evidence="4 6" id="KW-0472">Membrane</keyword>
<dbReference type="EMBL" id="JANRML010000002">
    <property type="protein sequence ID" value="MCZ2220340.1"/>
    <property type="molecule type" value="Genomic_DNA"/>
</dbReference>
<dbReference type="Pfam" id="PF12698">
    <property type="entry name" value="ABC2_membrane_3"/>
    <property type="match status" value="1"/>
</dbReference>